<dbReference type="SUPFAM" id="SSF55811">
    <property type="entry name" value="Nudix"/>
    <property type="match status" value="1"/>
</dbReference>
<dbReference type="PROSITE" id="PS00893">
    <property type="entry name" value="NUDIX_BOX"/>
    <property type="match status" value="1"/>
</dbReference>
<dbReference type="Proteomes" id="UP001356095">
    <property type="component" value="Unassembled WGS sequence"/>
</dbReference>
<dbReference type="InterPro" id="IPR015797">
    <property type="entry name" value="NUDIX_hydrolase-like_dom_sf"/>
</dbReference>
<dbReference type="InterPro" id="IPR020476">
    <property type="entry name" value="Nudix_hydrolase"/>
</dbReference>
<dbReference type="InterPro" id="IPR000086">
    <property type="entry name" value="NUDIX_hydrolase_dom"/>
</dbReference>
<dbReference type="PANTHER" id="PTHR43046:SF2">
    <property type="entry name" value="8-OXO-DGTP DIPHOSPHATASE-RELATED"/>
    <property type="match status" value="1"/>
</dbReference>
<keyword evidence="3 4" id="KW-0378">Hydrolase</keyword>
<dbReference type="PROSITE" id="PS51462">
    <property type="entry name" value="NUDIX"/>
    <property type="match status" value="1"/>
</dbReference>
<gene>
    <name evidence="6" type="ORF">Q8791_05245</name>
</gene>
<comment type="cofactor">
    <cofactor evidence="1">
        <name>Mg(2+)</name>
        <dbReference type="ChEBI" id="CHEBI:18420"/>
    </cofactor>
</comment>
<comment type="caution">
    <text evidence="6">The sequence shown here is derived from an EMBL/GenBank/DDBJ whole genome shotgun (WGS) entry which is preliminary data.</text>
</comment>
<protein>
    <submittedName>
        <fullName evidence="6">NUDIX domain-containing protein</fullName>
    </submittedName>
</protein>
<dbReference type="CDD" id="cd04690">
    <property type="entry name" value="NUDIX_Hydrolase"/>
    <property type="match status" value="1"/>
</dbReference>
<keyword evidence="7" id="KW-1185">Reference proteome</keyword>
<dbReference type="Pfam" id="PF00293">
    <property type="entry name" value="NUDIX"/>
    <property type="match status" value="1"/>
</dbReference>
<organism evidence="6 7">
    <name type="scientific">Nocardiopsis codii</name>
    <dbReference type="NCBI Taxonomy" id="3065942"/>
    <lineage>
        <taxon>Bacteria</taxon>
        <taxon>Bacillati</taxon>
        <taxon>Actinomycetota</taxon>
        <taxon>Actinomycetes</taxon>
        <taxon>Streptosporangiales</taxon>
        <taxon>Nocardiopsidaceae</taxon>
        <taxon>Nocardiopsis</taxon>
    </lineage>
</organism>
<name>A0ABU7K442_9ACTN</name>
<feature type="domain" description="Nudix hydrolase" evidence="5">
    <location>
        <begin position="12"/>
        <end position="138"/>
    </location>
</feature>
<evidence type="ECO:0000313" key="6">
    <source>
        <dbReference type="EMBL" id="MEE2036629.1"/>
    </source>
</evidence>
<dbReference type="InterPro" id="IPR020084">
    <property type="entry name" value="NUDIX_hydrolase_CS"/>
</dbReference>
<evidence type="ECO:0000313" key="7">
    <source>
        <dbReference type="Proteomes" id="UP001356095"/>
    </source>
</evidence>
<evidence type="ECO:0000256" key="1">
    <source>
        <dbReference type="ARBA" id="ARBA00001946"/>
    </source>
</evidence>
<comment type="similarity">
    <text evidence="2 4">Belongs to the Nudix hydrolase family.</text>
</comment>
<proteinExistence type="inferred from homology"/>
<evidence type="ECO:0000256" key="3">
    <source>
        <dbReference type="ARBA" id="ARBA00022801"/>
    </source>
</evidence>
<dbReference type="Gene3D" id="3.90.79.10">
    <property type="entry name" value="Nucleoside Triphosphate Pyrophosphohydrolase"/>
    <property type="match status" value="1"/>
</dbReference>
<evidence type="ECO:0000256" key="4">
    <source>
        <dbReference type="RuleBase" id="RU003476"/>
    </source>
</evidence>
<accession>A0ABU7K442</accession>
<dbReference type="EMBL" id="JAUZMY010000003">
    <property type="protein sequence ID" value="MEE2036629.1"/>
    <property type="molecule type" value="Genomic_DNA"/>
</dbReference>
<sequence length="143" mass="15476">MSSTSPAQPGTPAVIDALAWVHVRDGRLLCVRTEGVDLFYLPGGKREPGESDEAAVAREAREEVGVVLRPGTFRRVAVIDELAYDKAPGTRVRLACYSAEHDGEPAVANEIAELDWIGFAERERCAPAVRRLIDLLHAEGALA</sequence>
<evidence type="ECO:0000259" key="5">
    <source>
        <dbReference type="PROSITE" id="PS51462"/>
    </source>
</evidence>
<dbReference type="PRINTS" id="PR00502">
    <property type="entry name" value="NUDIXFAMILY"/>
</dbReference>
<dbReference type="RefSeq" id="WP_330090418.1">
    <property type="nucleotide sequence ID" value="NZ_JAUZMY010000003.1"/>
</dbReference>
<reference evidence="6 7" key="1">
    <citation type="submission" date="2023-08" db="EMBL/GenBank/DDBJ databases">
        <authorList>
            <person name="Girao M."/>
            <person name="Carvalho M.F."/>
        </authorList>
    </citation>
    <scope>NUCLEOTIDE SEQUENCE [LARGE SCALE GENOMIC DNA]</scope>
    <source>
        <strain evidence="6 7">CT-R113</strain>
    </source>
</reference>
<evidence type="ECO:0000256" key="2">
    <source>
        <dbReference type="ARBA" id="ARBA00005582"/>
    </source>
</evidence>
<dbReference type="PANTHER" id="PTHR43046">
    <property type="entry name" value="GDP-MANNOSE MANNOSYL HYDROLASE"/>
    <property type="match status" value="1"/>
</dbReference>